<dbReference type="Proteomes" id="UP000256373">
    <property type="component" value="Unassembled WGS sequence"/>
</dbReference>
<dbReference type="RefSeq" id="WP_115834113.1">
    <property type="nucleotide sequence ID" value="NZ_QNUL01000041.1"/>
</dbReference>
<evidence type="ECO:0000313" key="2">
    <source>
        <dbReference type="Proteomes" id="UP000256373"/>
    </source>
</evidence>
<name>A0A3D8Y2Y6_9BACT</name>
<proteinExistence type="predicted"/>
<evidence type="ECO:0000313" key="1">
    <source>
        <dbReference type="EMBL" id="REA56106.1"/>
    </source>
</evidence>
<dbReference type="EMBL" id="QNUL01000041">
    <property type="protein sequence ID" value="REA56106.1"/>
    <property type="molecule type" value="Genomic_DNA"/>
</dbReference>
<dbReference type="AlphaFoldDB" id="A0A3D8Y2Y6"/>
<comment type="caution">
    <text evidence="1">The sequence shown here is derived from an EMBL/GenBank/DDBJ whole genome shotgun (WGS) entry which is preliminary data.</text>
</comment>
<keyword evidence="2" id="KW-1185">Reference proteome</keyword>
<sequence>MIIPKLPADKKLLTVRNPEDRFRLKSPTYVIRMIAYYHFDRLEEKEQNIHSRNRLQQIASTD</sequence>
<protein>
    <submittedName>
        <fullName evidence="1">Uncharacterized protein</fullName>
    </submittedName>
</protein>
<gene>
    <name evidence="1" type="ORF">DSL64_27155</name>
</gene>
<accession>A0A3D8Y2Y6</accession>
<organism evidence="1 2">
    <name type="scientific">Dyadobacter luteus</name>
    <dbReference type="NCBI Taxonomy" id="2259619"/>
    <lineage>
        <taxon>Bacteria</taxon>
        <taxon>Pseudomonadati</taxon>
        <taxon>Bacteroidota</taxon>
        <taxon>Cytophagia</taxon>
        <taxon>Cytophagales</taxon>
        <taxon>Spirosomataceae</taxon>
        <taxon>Dyadobacter</taxon>
    </lineage>
</organism>
<reference evidence="1 2" key="1">
    <citation type="submission" date="2018-07" db="EMBL/GenBank/DDBJ databases">
        <title>Dyadobacter roseus sp. nov., isolated from rose rhizosphere soil.</title>
        <authorList>
            <person name="Chen L."/>
        </authorList>
    </citation>
    <scope>NUCLEOTIDE SEQUENCE [LARGE SCALE GENOMIC DNA]</scope>
    <source>
        <strain evidence="1 2">RS19</strain>
    </source>
</reference>